<dbReference type="Gene3D" id="3.90.780.10">
    <property type="entry name" value="5'-Nucleotidase, C-terminal domain"/>
    <property type="match status" value="1"/>
</dbReference>
<evidence type="ECO:0000256" key="2">
    <source>
        <dbReference type="RuleBase" id="RU362119"/>
    </source>
</evidence>
<comment type="caution">
    <text evidence="5">The sequence shown here is derived from an EMBL/GenBank/DDBJ whole genome shotgun (WGS) entry which is preliminary data.</text>
</comment>
<dbReference type="OrthoDB" id="9803927at2"/>
<dbReference type="InterPro" id="IPR006179">
    <property type="entry name" value="5_nucleotidase/apyrase"/>
</dbReference>
<evidence type="ECO:0000313" key="6">
    <source>
        <dbReference type="Proteomes" id="UP000282060"/>
    </source>
</evidence>
<proteinExistence type="inferred from homology"/>
<dbReference type="InterPro" id="IPR029052">
    <property type="entry name" value="Metallo-depent_PP-like"/>
</dbReference>
<dbReference type="GO" id="GO:0000166">
    <property type="term" value="F:nucleotide binding"/>
    <property type="evidence" value="ECO:0007669"/>
    <property type="project" value="UniProtKB-KW"/>
</dbReference>
<dbReference type="InterPro" id="IPR036907">
    <property type="entry name" value="5'-Nucleotdase_C_sf"/>
</dbReference>
<evidence type="ECO:0000259" key="4">
    <source>
        <dbReference type="Pfam" id="PF02872"/>
    </source>
</evidence>
<dbReference type="Proteomes" id="UP000282060">
    <property type="component" value="Unassembled WGS sequence"/>
</dbReference>
<name>A0A3S0IYY9_9GAMM</name>
<gene>
    <name evidence="5" type="ORF">EKG39_01910</name>
</gene>
<evidence type="ECO:0000259" key="3">
    <source>
        <dbReference type="Pfam" id="PF00149"/>
    </source>
</evidence>
<dbReference type="PANTHER" id="PTHR11575:SF24">
    <property type="entry name" value="5'-NUCLEOTIDASE"/>
    <property type="match status" value="1"/>
</dbReference>
<dbReference type="AlphaFoldDB" id="A0A3S0IYY9"/>
<dbReference type="PRINTS" id="PR01607">
    <property type="entry name" value="APYRASEFAMLY"/>
</dbReference>
<dbReference type="PANTHER" id="PTHR11575">
    <property type="entry name" value="5'-NUCLEOTIDASE-RELATED"/>
    <property type="match status" value="1"/>
</dbReference>
<keyword evidence="2" id="KW-0378">Hydrolase</keyword>
<dbReference type="Pfam" id="PF00149">
    <property type="entry name" value="Metallophos"/>
    <property type="match status" value="1"/>
</dbReference>
<feature type="domain" description="5'-Nucleotidase C-terminal" evidence="4">
    <location>
        <begin position="384"/>
        <end position="538"/>
    </location>
</feature>
<evidence type="ECO:0000256" key="1">
    <source>
        <dbReference type="ARBA" id="ARBA00022729"/>
    </source>
</evidence>
<dbReference type="EMBL" id="RXNV01000001">
    <property type="protein sequence ID" value="RTR34455.1"/>
    <property type="molecule type" value="Genomic_DNA"/>
</dbReference>
<keyword evidence="2" id="KW-0547">Nucleotide-binding</keyword>
<keyword evidence="1" id="KW-0732">Signal</keyword>
<dbReference type="Pfam" id="PF02872">
    <property type="entry name" value="5_nucleotid_C"/>
    <property type="match status" value="1"/>
</dbReference>
<dbReference type="SUPFAM" id="SSF55816">
    <property type="entry name" value="5'-nucleotidase (syn. UDP-sugar hydrolase), C-terminal domain"/>
    <property type="match status" value="1"/>
</dbReference>
<dbReference type="InterPro" id="IPR004843">
    <property type="entry name" value="Calcineurin-like_PHP"/>
</dbReference>
<dbReference type="GO" id="GO:0030288">
    <property type="term" value="C:outer membrane-bounded periplasmic space"/>
    <property type="evidence" value="ECO:0007669"/>
    <property type="project" value="TreeGrafter"/>
</dbReference>
<dbReference type="InterPro" id="IPR008334">
    <property type="entry name" value="5'-Nucleotdase_C"/>
</dbReference>
<dbReference type="GO" id="GO:0008253">
    <property type="term" value="F:5'-nucleotidase activity"/>
    <property type="evidence" value="ECO:0007669"/>
    <property type="project" value="TreeGrafter"/>
</dbReference>
<protein>
    <submittedName>
        <fullName evidence="5">Bifunctional metallophosphatase/5'-nucleotidase</fullName>
    </submittedName>
</protein>
<dbReference type="Gene3D" id="3.60.21.10">
    <property type="match status" value="1"/>
</dbReference>
<comment type="similarity">
    <text evidence="2">Belongs to the 5'-nucleotidase family.</text>
</comment>
<dbReference type="GO" id="GO:0008768">
    <property type="term" value="F:UDP-sugar diphosphatase activity"/>
    <property type="evidence" value="ECO:0007669"/>
    <property type="project" value="TreeGrafter"/>
</dbReference>
<dbReference type="GO" id="GO:0009166">
    <property type="term" value="P:nucleotide catabolic process"/>
    <property type="evidence" value="ECO:0007669"/>
    <property type="project" value="InterPro"/>
</dbReference>
<keyword evidence="6" id="KW-1185">Reference proteome</keyword>
<reference evidence="5 6" key="1">
    <citation type="submission" date="2018-12" db="EMBL/GenBank/DDBJ databases">
        <authorList>
            <person name="Yu L."/>
        </authorList>
    </citation>
    <scope>NUCLEOTIDE SEQUENCE [LARGE SCALE GENOMIC DNA]</scope>
    <source>
        <strain evidence="5 6">HAW-EB5</strain>
    </source>
</reference>
<evidence type="ECO:0000313" key="5">
    <source>
        <dbReference type="EMBL" id="RTR34455.1"/>
    </source>
</evidence>
<accession>A0A3S0IYY9</accession>
<dbReference type="RefSeq" id="WP_126503711.1">
    <property type="nucleotide sequence ID" value="NZ_RXNV01000001.1"/>
</dbReference>
<dbReference type="SUPFAM" id="SSF56300">
    <property type="entry name" value="Metallo-dependent phosphatases"/>
    <property type="match status" value="1"/>
</dbReference>
<sequence length="581" mass="64643">MPHSYTLKLAHINDTHSHFDSSRVHFSVDTQGKSYDIYSHSGGYARIQYQLTQAREEALSAGQEFLFLHAGDSFQGTLYFNHFKGVANAHLLNLLKPDAMVLGNHEVDDGSAPILAFLNDISFPLLAGNMDMSREASDKCSPIKGHRQLFDYDDANNRAKVLLKPLKDKQVAILGITLDQMAEIARPDPDMIFINAIETTRNTVAHLKAQGIDHILILSHLGFDQDKVLAEQVDGISLIIGGHTHTLQGEFKNLGLSSVPYGVRVNNTAILHAGKHAETIGIADVEFNQSGQVISLDGHNHFMLDDQFILESKHGITTSDYDAIRAYLRSHPGIRWDKEDTVVAQVINSQYRPAIEALEKQVLGFIPRNLVHTRLPSKSLPHGSEIAPLVCKSIYHEAKLMYPRVDFALHNAGGVRQSLNKGELTLADVVGRLLPFDLSLVKYQIRGLHLYEAIESAINSATNNSVTGTGAGSFPYTYGLKYCYDGRKPLGQRILTLEVLRQPDTEDEADRWESVDRNRDYFGVSSAYTASGKEGYYPLLQASRQQAIEGLTLPSAFIRFMSHEQSLMQEILPQVEYISHV</sequence>
<organism evidence="5 6">
    <name type="scientific">Shewanella atlantica</name>
    <dbReference type="NCBI Taxonomy" id="271099"/>
    <lineage>
        <taxon>Bacteria</taxon>
        <taxon>Pseudomonadati</taxon>
        <taxon>Pseudomonadota</taxon>
        <taxon>Gammaproteobacteria</taxon>
        <taxon>Alteromonadales</taxon>
        <taxon>Shewanellaceae</taxon>
        <taxon>Shewanella</taxon>
    </lineage>
</organism>
<feature type="domain" description="Calcineurin-like phosphoesterase" evidence="3">
    <location>
        <begin position="8"/>
        <end position="246"/>
    </location>
</feature>